<evidence type="ECO:0000256" key="2">
    <source>
        <dbReference type="ARBA" id="ARBA00022729"/>
    </source>
</evidence>
<gene>
    <name evidence="5" type="ORF">PN451_06255</name>
</gene>
<feature type="domain" description="Leucine-binding protein" evidence="4">
    <location>
        <begin position="184"/>
        <end position="496"/>
    </location>
</feature>
<evidence type="ECO:0000313" key="6">
    <source>
        <dbReference type="Proteomes" id="UP001211249"/>
    </source>
</evidence>
<name>A0ABT5ADU3_9CYAN</name>
<comment type="caution">
    <text evidence="5">The sequence shown here is derived from an EMBL/GenBank/DDBJ whole genome shotgun (WGS) entry which is preliminary data.</text>
</comment>
<evidence type="ECO:0000256" key="3">
    <source>
        <dbReference type="SAM" id="Phobius"/>
    </source>
</evidence>
<keyword evidence="3" id="KW-1133">Transmembrane helix</keyword>
<keyword evidence="6" id="KW-1185">Reference proteome</keyword>
<organism evidence="5 6">
    <name type="scientific">Dolichospermum planctonicum CS-1226</name>
    <dbReference type="NCBI Taxonomy" id="3021751"/>
    <lineage>
        <taxon>Bacteria</taxon>
        <taxon>Bacillati</taxon>
        <taxon>Cyanobacteriota</taxon>
        <taxon>Cyanophyceae</taxon>
        <taxon>Nostocales</taxon>
        <taxon>Aphanizomenonaceae</taxon>
        <taxon>Dolichospermum</taxon>
        <taxon>Dolichospermum planctonicum</taxon>
    </lineage>
</organism>
<feature type="transmembrane region" description="Helical" evidence="3">
    <location>
        <begin position="49"/>
        <end position="70"/>
    </location>
</feature>
<comment type="similarity">
    <text evidence="1">Belongs to the leucine-binding protein family.</text>
</comment>
<protein>
    <submittedName>
        <fullName evidence="5">ABC transporter substrate-binding protein</fullName>
    </submittedName>
</protein>
<keyword evidence="3" id="KW-0812">Transmembrane</keyword>
<dbReference type="Gene3D" id="3.40.50.2300">
    <property type="match status" value="2"/>
</dbReference>
<evidence type="ECO:0000259" key="4">
    <source>
        <dbReference type="Pfam" id="PF13458"/>
    </source>
</evidence>
<dbReference type="CDD" id="cd06268">
    <property type="entry name" value="PBP1_ABC_transporter_LIVBP-like"/>
    <property type="match status" value="1"/>
</dbReference>
<reference evidence="5 6" key="1">
    <citation type="submission" date="2023-01" db="EMBL/GenBank/DDBJ databases">
        <title>Genomes from the Australian National Cyanobacteria Reference Collection.</title>
        <authorList>
            <person name="Willis A."/>
            <person name="Lee E.M.F."/>
        </authorList>
    </citation>
    <scope>NUCLEOTIDE SEQUENCE [LARGE SCALE GENOMIC DNA]</scope>
    <source>
        <strain evidence="5 6">CS-1226</strain>
    </source>
</reference>
<dbReference type="InterPro" id="IPR028082">
    <property type="entry name" value="Peripla_BP_I"/>
</dbReference>
<dbReference type="Pfam" id="PF13458">
    <property type="entry name" value="Peripla_BP_6"/>
    <property type="match status" value="1"/>
</dbReference>
<proteinExistence type="inferred from homology"/>
<dbReference type="SUPFAM" id="SSF53822">
    <property type="entry name" value="Periplasmic binding protein-like I"/>
    <property type="match status" value="1"/>
</dbReference>
<sequence>MSFIPDPKSCGAGILPAIIIQILPAIIIQIKCSPVDHHQKKLMKWKGRILPIIFIPLLLGFGYWCFFIIVTNPKSSDNLAINSENKLNYHQWKDRNQSIAQRISFGEKILISDDILPDKKDAAKAIFDKNYQQAITNLTSSLKIKPNDPEALIYLHNARIGSSKSYTLVVSTPIGNDPNTALEILRGVAQAQNEINTAGGVKGVPLKVGIANDDDDQKICQQVAAALVENPEVLGVIGHYSSDATLAAGKVYDDGKLVAISPTSSSVKISNFSPYVFRTLPSDFVAARALANYMVKTFGKKNTAVFYNSQSNYSQSLKSEFVSSVSLEGGEISGEFDLSKSDFSPSSSIEKAFKQGAEVLMLAPNGETLDKGLQVVQLNQKRLILLGGDDVYSLKTLQIAREQALAMVVAVPWHIHGNPNSPFPAQSRKLWGSDVNWRTATAYDATKAFIAALATSPTRSGIQKTLLSSDFSTSGAAGSIRFLPSGDRNMPVQLVKIVLGNRSRTGYDFEPVLEK</sequence>
<evidence type="ECO:0000313" key="5">
    <source>
        <dbReference type="EMBL" id="MDB9535452.1"/>
    </source>
</evidence>
<dbReference type="PANTHER" id="PTHR30483:SF6">
    <property type="entry name" value="PERIPLASMIC BINDING PROTEIN OF ABC TRANSPORTER FOR NATURAL AMINO ACIDS"/>
    <property type="match status" value="1"/>
</dbReference>
<accession>A0ABT5ADU3</accession>
<dbReference type="PANTHER" id="PTHR30483">
    <property type="entry name" value="LEUCINE-SPECIFIC-BINDING PROTEIN"/>
    <property type="match status" value="1"/>
</dbReference>
<dbReference type="InterPro" id="IPR028081">
    <property type="entry name" value="Leu-bd"/>
</dbReference>
<dbReference type="RefSeq" id="WP_271795395.1">
    <property type="nucleotide sequence ID" value="NZ_JAQMUC010000035.1"/>
</dbReference>
<dbReference type="EMBL" id="JAQMUC010000035">
    <property type="protein sequence ID" value="MDB9535452.1"/>
    <property type="molecule type" value="Genomic_DNA"/>
</dbReference>
<feature type="transmembrane region" description="Helical" evidence="3">
    <location>
        <begin position="12"/>
        <end position="28"/>
    </location>
</feature>
<keyword evidence="2" id="KW-0732">Signal</keyword>
<dbReference type="InterPro" id="IPR051010">
    <property type="entry name" value="BCAA_transport"/>
</dbReference>
<evidence type="ECO:0000256" key="1">
    <source>
        <dbReference type="ARBA" id="ARBA00010062"/>
    </source>
</evidence>
<dbReference type="Proteomes" id="UP001211249">
    <property type="component" value="Unassembled WGS sequence"/>
</dbReference>
<keyword evidence="3" id="KW-0472">Membrane</keyword>